<dbReference type="InterPro" id="IPR000120">
    <property type="entry name" value="Amidase"/>
</dbReference>
<dbReference type="PANTHER" id="PTHR11895">
    <property type="entry name" value="TRANSAMIDASE"/>
    <property type="match status" value="1"/>
</dbReference>
<proteinExistence type="inferred from homology"/>
<protein>
    <submittedName>
        <fullName evidence="4">Amidase</fullName>
    </submittedName>
</protein>
<dbReference type="EMBL" id="JALKCG010000001">
    <property type="protein sequence ID" value="MCK0207514.1"/>
    <property type="molecule type" value="Genomic_DNA"/>
</dbReference>
<evidence type="ECO:0000313" key="4">
    <source>
        <dbReference type="EMBL" id="MCK0207514.1"/>
    </source>
</evidence>
<evidence type="ECO:0000259" key="3">
    <source>
        <dbReference type="Pfam" id="PF01425"/>
    </source>
</evidence>
<keyword evidence="5" id="KW-1185">Reference proteome</keyword>
<dbReference type="Pfam" id="PF01425">
    <property type="entry name" value="Amidase"/>
    <property type="match status" value="1"/>
</dbReference>
<dbReference type="PANTHER" id="PTHR11895:SF151">
    <property type="entry name" value="GLUTAMYL-TRNA(GLN) AMIDOTRANSFERASE SUBUNIT A"/>
    <property type="match status" value="1"/>
</dbReference>
<evidence type="ECO:0000256" key="1">
    <source>
        <dbReference type="ARBA" id="ARBA00009199"/>
    </source>
</evidence>
<evidence type="ECO:0000256" key="2">
    <source>
        <dbReference type="SAM" id="MobiDB-lite"/>
    </source>
</evidence>
<feature type="domain" description="Amidase" evidence="3">
    <location>
        <begin position="36"/>
        <end position="426"/>
    </location>
</feature>
<comment type="caution">
    <text evidence="4">The sequence shown here is derived from an EMBL/GenBank/DDBJ whole genome shotgun (WGS) entry which is preliminary data.</text>
</comment>
<dbReference type="SUPFAM" id="SSF75304">
    <property type="entry name" value="Amidase signature (AS) enzymes"/>
    <property type="match status" value="1"/>
</dbReference>
<comment type="similarity">
    <text evidence="1">Belongs to the amidase family.</text>
</comment>
<name>A0ABT0DK08_9HYPH</name>
<reference evidence="5" key="1">
    <citation type="submission" date="2023-07" db="EMBL/GenBank/DDBJ databases">
        <title>Ancylobacter moscoviensis sp. nov., facultatively methylotrophic bacteria from activated sludge and the reclassification of Starkeya novella (Starkey 1934) Kelly et al. 2000 as Ancylobacter novellus comb. nov., Starkeya koreensis Im et al. 2006 as Ancylobacter koreensis comb.nov., Angulomicrobium tetraedrale Vasil'eva et al. 1986 as Ancylobacter tetraedralis comb. nov., Angulomicrobium amanitiforme Fritz et al. 2004 as Ancylobacter amanitiformis comb. nov. and Methylorhabdus multivorans Doronina et al. 1996 as Ancylobacter multivorans comb. nov. and emended description of the genus Ancylobacter.</title>
        <authorList>
            <person name="Doronina N."/>
            <person name="Chemodurova A."/>
            <person name="Grouzdev D."/>
            <person name="Koziaeva V."/>
            <person name="Shi W."/>
            <person name="Wu L."/>
            <person name="Kaparullina E."/>
        </authorList>
    </citation>
    <scope>NUCLEOTIDE SEQUENCE [LARGE SCALE GENOMIC DNA]</scope>
    <source>
        <strain evidence="5">Jip08</strain>
    </source>
</reference>
<dbReference type="InterPro" id="IPR036928">
    <property type="entry name" value="AS_sf"/>
</dbReference>
<feature type="region of interest" description="Disordered" evidence="2">
    <location>
        <begin position="136"/>
        <end position="161"/>
    </location>
</feature>
<dbReference type="RefSeq" id="WP_247199451.1">
    <property type="nucleotide sequence ID" value="NZ_JALKCG010000001.1"/>
</dbReference>
<sequence length="441" mass="46553">MNLSMTAAPAAATEPCDLSATEAAAAIAARELSSQELVASCLNRIARRDDAVRAWAHLDPEQALARARAADARPPSGPLHGVPVGLKDIIDVAGMPTGFNSPIYPGYVPAADSACAAMIRKAGGLILGKTVTTEFANRHPGPTRNPHDPARTPGGSSQGSCAGVADRQVPLGIGTQTSGSIVRPAAFCGIVGYKPSFGEVSRVGVKPHSGSLDTLGLCGRSVGDVELLRAVLVGVPYRPEAPSCLSLRVALCRGESWEAAEPCSRQAVEETAAALVQAGAELRELELPPAIFGGWLDDHRRIANFESARSFGHEKRLFADKLSRDLYEGRIRDGERCTVDDYIAAQRRAEAMRGWMDEAFDNFDVVLTVAAAGEAPLGLAHTGDARFNSLWTLLYTPCLTLPRGTGPNGMPLGIQLVGRRFEDERLFAIAGGVERLIAAGS</sequence>
<dbReference type="InterPro" id="IPR023631">
    <property type="entry name" value="Amidase_dom"/>
</dbReference>
<dbReference type="Proteomes" id="UP001202867">
    <property type="component" value="Unassembled WGS sequence"/>
</dbReference>
<dbReference type="Gene3D" id="3.90.1300.10">
    <property type="entry name" value="Amidase signature (AS) domain"/>
    <property type="match status" value="1"/>
</dbReference>
<organism evidence="4 5">
    <name type="scientific">Ancylobacter koreensis</name>
    <dbReference type="NCBI Taxonomy" id="266121"/>
    <lineage>
        <taxon>Bacteria</taxon>
        <taxon>Pseudomonadati</taxon>
        <taxon>Pseudomonadota</taxon>
        <taxon>Alphaproteobacteria</taxon>
        <taxon>Hyphomicrobiales</taxon>
        <taxon>Xanthobacteraceae</taxon>
        <taxon>Ancylobacter</taxon>
    </lineage>
</organism>
<evidence type="ECO:0000313" key="5">
    <source>
        <dbReference type="Proteomes" id="UP001202867"/>
    </source>
</evidence>
<accession>A0ABT0DK08</accession>
<gene>
    <name evidence="4" type="ORF">MWN33_05645</name>
</gene>